<evidence type="ECO:0000256" key="6">
    <source>
        <dbReference type="ARBA" id="ARBA00022777"/>
    </source>
</evidence>
<evidence type="ECO:0000313" key="9">
    <source>
        <dbReference type="EMBL" id="EFL44060.1"/>
    </source>
</evidence>
<dbReference type="Proteomes" id="UP000004431">
    <property type="component" value="Unassembled WGS sequence"/>
</dbReference>
<sequence length="104" mass="11409">MMDSYKILLVCSGGMSTSVLMNKMKKYAEEHNITLSVDACGTTQYLDEAGDYSIILLGPQIAYRKKQIADSVDIPVVGIKPQDYAFGNVENILREVDACLQEGA</sequence>
<evidence type="ECO:0000256" key="2">
    <source>
        <dbReference type="ARBA" id="ARBA00022553"/>
    </source>
</evidence>
<proteinExistence type="predicted"/>
<feature type="domain" description="PTS EIIB type-3" evidence="8">
    <location>
        <begin position="4"/>
        <end position="104"/>
    </location>
</feature>
<protein>
    <submittedName>
        <fullName evidence="9">PTS system, Lactose/Cellobiose specific IIB subunit</fullName>
    </submittedName>
</protein>
<dbReference type="RefSeq" id="WP_006304218.1">
    <property type="nucleotide sequence ID" value="NZ_AEDQ01000020.1"/>
</dbReference>
<dbReference type="CDD" id="cd05564">
    <property type="entry name" value="PTS_IIB_chitobiose_lichenan"/>
    <property type="match status" value="1"/>
</dbReference>
<reference evidence="9 10" key="1">
    <citation type="submission" date="2010-08" db="EMBL/GenBank/DDBJ databases">
        <authorList>
            <person name="Durkin A.S."/>
            <person name="Madupu R."/>
            <person name="Torralba M."/>
            <person name="Gillis M."/>
            <person name="Methe B."/>
            <person name="Sutton G."/>
            <person name="Nelson K.E."/>
        </authorList>
    </citation>
    <scope>NUCLEOTIDE SEQUENCE [LARGE SCALE GENOMIC DNA]</scope>
    <source>
        <strain evidence="9 10">PB189-T1-4</strain>
    </source>
</reference>
<feature type="modified residue" description="Phosphocysteine; by EIIA" evidence="7">
    <location>
        <position position="11"/>
    </location>
</feature>
<dbReference type="Gene3D" id="3.40.50.2300">
    <property type="match status" value="1"/>
</dbReference>
<dbReference type="SUPFAM" id="SSF52794">
    <property type="entry name" value="PTS system IIB component-like"/>
    <property type="match status" value="1"/>
</dbReference>
<comment type="caution">
    <text evidence="9">The sequence shown here is derived from an EMBL/GenBank/DDBJ whole genome shotgun (WGS) entry which is preliminary data.</text>
</comment>
<keyword evidence="10" id="KW-1185">Reference proteome</keyword>
<evidence type="ECO:0000313" key="10">
    <source>
        <dbReference type="Proteomes" id="UP000004431"/>
    </source>
</evidence>
<evidence type="ECO:0000259" key="8">
    <source>
        <dbReference type="PROSITE" id="PS51100"/>
    </source>
</evidence>
<keyword evidence="3" id="KW-0762">Sugar transport</keyword>
<keyword evidence="6" id="KW-0418">Kinase</keyword>
<keyword evidence="1" id="KW-0813">Transport</keyword>
<evidence type="ECO:0000256" key="5">
    <source>
        <dbReference type="ARBA" id="ARBA00022683"/>
    </source>
</evidence>
<keyword evidence="4" id="KW-0808">Transferase</keyword>
<evidence type="ECO:0000256" key="3">
    <source>
        <dbReference type="ARBA" id="ARBA00022597"/>
    </source>
</evidence>
<evidence type="ECO:0000256" key="7">
    <source>
        <dbReference type="PROSITE-ProRule" id="PRU00423"/>
    </source>
</evidence>
<evidence type="ECO:0000256" key="1">
    <source>
        <dbReference type="ARBA" id="ARBA00022448"/>
    </source>
</evidence>
<dbReference type="PANTHER" id="PTHR34581">
    <property type="entry name" value="PTS SYSTEM N,N'-DIACETYLCHITOBIOSE-SPECIFIC EIIB COMPONENT"/>
    <property type="match status" value="1"/>
</dbReference>
<dbReference type="InterPro" id="IPR003501">
    <property type="entry name" value="PTS_EIIB_2/3"/>
</dbReference>
<organism evidence="9 10">
    <name type="scientific">Fannyhessea vaginae PB189-T1-4</name>
    <dbReference type="NCBI Taxonomy" id="866774"/>
    <lineage>
        <taxon>Bacteria</taxon>
        <taxon>Bacillati</taxon>
        <taxon>Actinomycetota</taxon>
        <taxon>Coriobacteriia</taxon>
        <taxon>Coriobacteriales</taxon>
        <taxon>Atopobiaceae</taxon>
        <taxon>Fannyhessea</taxon>
    </lineage>
</organism>
<keyword evidence="5" id="KW-0598">Phosphotransferase system</keyword>
<gene>
    <name evidence="9" type="ORF">HMPREF9248_0339</name>
</gene>
<dbReference type="PANTHER" id="PTHR34581:SF2">
    <property type="entry name" value="PTS SYSTEM N,N'-DIACETYLCHITOBIOSE-SPECIFIC EIIB COMPONENT"/>
    <property type="match status" value="1"/>
</dbReference>
<dbReference type="Pfam" id="PF02302">
    <property type="entry name" value="PTS_IIB"/>
    <property type="match status" value="1"/>
</dbReference>
<name>A0ABN0AZT9_9ACTN</name>
<dbReference type="InterPro" id="IPR013012">
    <property type="entry name" value="PTS_EIIB_3"/>
</dbReference>
<dbReference type="EMBL" id="AEDQ01000020">
    <property type="protein sequence ID" value="EFL44060.1"/>
    <property type="molecule type" value="Genomic_DNA"/>
</dbReference>
<evidence type="ECO:0000256" key="4">
    <source>
        <dbReference type="ARBA" id="ARBA00022679"/>
    </source>
</evidence>
<dbReference type="PROSITE" id="PS51100">
    <property type="entry name" value="PTS_EIIB_TYPE_3"/>
    <property type="match status" value="1"/>
</dbReference>
<dbReference type="InterPro" id="IPR051819">
    <property type="entry name" value="PTS_sugar-specific_EIIB"/>
</dbReference>
<accession>A0ABN0AZT9</accession>
<keyword evidence="2" id="KW-0597">Phosphoprotein</keyword>
<dbReference type="InterPro" id="IPR036095">
    <property type="entry name" value="PTS_EIIB-like_sf"/>
</dbReference>